<dbReference type="STRING" id="394096.DB31_4340"/>
<dbReference type="SMART" id="SM00089">
    <property type="entry name" value="PKD"/>
    <property type="match status" value="5"/>
</dbReference>
<evidence type="ECO:0000313" key="5">
    <source>
        <dbReference type="Proteomes" id="UP000028725"/>
    </source>
</evidence>
<dbReference type="InterPro" id="IPR013783">
    <property type="entry name" value="Ig-like_fold"/>
</dbReference>
<dbReference type="Proteomes" id="UP000028725">
    <property type="component" value="Unassembled WGS sequence"/>
</dbReference>
<dbReference type="SMART" id="SM00409">
    <property type="entry name" value="IG"/>
    <property type="match status" value="3"/>
</dbReference>
<dbReference type="Pfam" id="PF17963">
    <property type="entry name" value="Big_9"/>
    <property type="match status" value="3"/>
</dbReference>
<feature type="compositionally biased region" description="Polar residues" evidence="1">
    <location>
        <begin position="137"/>
        <end position="150"/>
    </location>
</feature>
<sequence>MQQRLPALSLASFVLIGLWATACGDDQDSNNQIPVLTGPFVQTADVTSGTAVELSLEATDADGDSLTYEWVQTPASPAGAFSDATLPDPTWTAPDVTEATSFQLGVAVSDGKGGTARRSVTVLVRPRPPENRAPVVTTGTPSATPTSVTGSVPVQLSLSATDPDGDALTYSWSQEPATPVGSFSNLFVSSPSWISPVVTTPTTFTLQVTISDDRGGSTQAQVEVAVAPPSANNRAPTLTAGPTSSATTINAQQSVNLSVTASDPDGDALTYTWSQTPSSPAGAFSSTSVANPSWTAPAVTANTNFQLRVTVTDSRGGSVSGTVQVTVRAPVNRSPTISQEARANPSSVSGSSPVQLSVGASDPDGDTLTYAWTQTPASPAGTFANASSANPTWTTPTVTTSTTFTLQVNVTDGRGGSVQSQVDVSVAPAPSQNNPPTLTAGPSASLTTINEQETVNLSVTASDPDGDPLTYAWSQTSPTSPVGTFSSTSSATPTWTAPDVTASGMYTLTVIVSDGRGGSVAGFVEITVQKVNQAPNVAANISGPSTLLAGSAGTFSISATDPDGDPLTYSWEQTEPATQGTFVGSRTASSAQWYSPVVSSQTSFTLSVSVTDGQSTVVRTLTLPVTVPNYSTDVRGVWTLGNCTGCHGSSGGLSLSPASGANLINVAANASCSPAALTRVVPGDPDNSVLIRKMEGTTCGTRMPQGNPNYFINNPGLVVRVRSWILAGAQDN</sequence>
<feature type="domain" description="Cadherin" evidence="3">
    <location>
        <begin position="441"/>
        <end position="537"/>
    </location>
</feature>
<evidence type="ECO:0000256" key="1">
    <source>
        <dbReference type="SAM" id="MobiDB-lite"/>
    </source>
</evidence>
<feature type="compositionally biased region" description="Low complexity" evidence="1">
    <location>
        <begin position="345"/>
        <end position="355"/>
    </location>
</feature>
<organism evidence="4 5">
    <name type="scientific">Hyalangium minutum</name>
    <dbReference type="NCBI Taxonomy" id="394096"/>
    <lineage>
        <taxon>Bacteria</taxon>
        <taxon>Pseudomonadati</taxon>
        <taxon>Myxococcota</taxon>
        <taxon>Myxococcia</taxon>
        <taxon>Myxococcales</taxon>
        <taxon>Cystobacterineae</taxon>
        <taxon>Archangiaceae</taxon>
        <taxon>Hyalangium</taxon>
    </lineage>
</organism>
<dbReference type="GO" id="GO:0005509">
    <property type="term" value="F:calcium ion binding"/>
    <property type="evidence" value="ECO:0007669"/>
    <property type="project" value="InterPro"/>
</dbReference>
<dbReference type="NCBIfam" id="NF012211">
    <property type="entry name" value="tand_rpt_95"/>
    <property type="match status" value="1"/>
</dbReference>
<proteinExistence type="predicted"/>
<dbReference type="EMBL" id="JMCB01000023">
    <property type="protein sequence ID" value="KFE62234.1"/>
    <property type="molecule type" value="Genomic_DNA"/>
</dbReference>
<dbReference type="SUPFAM" id="SSF49299">
    <property type="entry name" value="PKD domain"/>
    <property type="match status" value="3"/>
</dbReference>
<reference evidence="4 5" key="1">
    <citation type="submission" date="2014-04" db="EMBL/GenBank/DDBJ databases">
        <title>Genome assembly of Hyalangium minutum DSM 14724.</title>
        <authorList>
            <person name="Sharma G."/>
            <person name="Subramanian S."/>
        </authorList>
    </citation>
    <scope>NUCLEOTIDE SEQUENCE [LARGE SCALE GENOMIC DNA]</scope>
    <source>
        <strain evidence="4 5">DSM 14724</strain>
    </source>
</reference>
<keyword evidence="2" id="KW-0732">Signal</keyword>
<dbReference type="InterPro" id="IPR003599">
    <property type="entry name" value="Ig_sub"/>
</dbReference>
<dbReference type="GO" id="GO:0016020">
    <property type="term" value="C:membrane"/>
    <property type="evidence" value="ECO:0007669"/>
    <property type="project" value="InterPro"/>
</dbReference>
<gene>
    <name evidence="4" type="ORF">DB31_4340</name>
</gene>
<keyword evidence="5" id="KW-1185">Reference proteome</keyword>
<dbReference type="SUPFAM" id="SSF49313">
    <property type="entry name" value="Cadherin-like"/>
    <property type="match status" value="1"/>
</dbReference>
<evidence type="ECO:0000313" key="4">
    <source>
        <dbReference type="EMBL" id="KFE62234.1"/>
    </source>
</evidence>
<dbReference type="Gene3D" id="2.60.40.10">
    <property type="entry name" value="Immunoglobulins"/>
    <property type="match status" value="6"/>
</dbReference>
<protein>
    <submittedName>
        <fullName evidence="4">Chitinase</fullName>
    </submittedName>
</protein>
<dbReference type="PROSITE" id="PS51257">
    <property type="entry name" value="PROKAR_LIPOPROTEIN"/>
    <property type="match status" value="1"/>
</dbReference>
<dbReference type="InterPro" id="IPR015919">
    <property type="entry name" value="Cadherin-like_sf"/>
</dbReference>
<dbReference type="PATRIC" id="fig|394096.3.peg.8073"/>
<dbReference type="GO" id="GO:0007156">
    <property type="term" value="P:homophilic cell adhesion via plasma membrane adhesion molecules"/>
    <property type="evidence" value="ECO:0007669"/>
    <property type="project" value="InterPro"/>
</dbReference>
<feature type="region of interest" description="Disordered" evidence="1">
    <location>
        <begin position="332"/>
        <end position="355"/>
    </location>
</feature>
<dbReference type="InterPro" id="IPR035986">
    <property type="entry name" value="PKD_dom_sf"/>
</dbReference>
<dbReference type="PROSITE" id="PS50268">
    <property type="entry name" value="CADHERIN_2"/>
    <property type="match status" value="1"/>
</dbReference>
<feature type="region of interest" description="Disordered" evidence="1">
    <location>
        <begin position="128"/>
        <end position="150"/>
    </location>
</feature>
<accession>A0A085W3H1</accession>
<dbReference type="AlphaFoldDB" id="A0A085W3H1"/>
<dbReference type="Pfam" id="PF22352">
    <property type="entry name" value="K319L-like_PKD"/>
    <property type="match status" value="2"/>
</dbReference>
<evidence type="ECO:0000259" key="3">
    <source>
        <dbReference type="PROSITE" id="PS50268"/>
    </source>
</evidence>
<feature type="signal peptide" evidence="2">
    <location>
        <begin position="1"/>
        <end position="22"/>
    </location>
</feature>
<comment type="caution">
    <text evidence="4">The sequence shown here is derived from an EMBL/GenBank/DDBJ whole genome shotgun (WGS) entry which is preliminary data.</text>
</comment>
<dbReference type="InterPro" id="IPR022409">
    <property type="entry name" value="PKD/Chitinase_dom"/>
</dbReference>
<dbReference type="RefSeq" id="WP_044197988.1">
    <property type="nucleotide sequence ID" value="NZ_JMCB01000023.1"/>
</dbReference>
<dbReference type="InterPro" id="IPR002126">
    <property type="entry name" value="Cadherin-like_dom"/>
</dbReference>
<name>A0A085W3H1_9BACT</name>
<evidence type="ECO:0000256" key="2">
    <source>
        <dbReference type="SAM" id="SignalP"/>
    </source>
</evidence>
<feature type="chain" id="PRO_5001799355" evidence="2">
    <location>
        <begin position="23"/>
        <end position="732"/>
    </location>
</feature>